<dbReference type="PRINTS" id="PR00019">
    <property type="entry name" value="LEURICHRPT"/>
</dbReference>
<keyword evidence="2" id="KW-0433">Leucine-rich repeat</keyword>
<keyword evidence="6" id="KW-1185">Reference proteome</keyword>
<evidence type="ECO:0000256" key="1">
    <source>
        <dbReference type="ARBA" id="ARBA00004430"/>
    </source>
</evidence>
<reference evidence="5 6" key="1">
    <citation type="journal article" date="2018" name="Plant J.">
        <title>Genome sequences of Chlorella sorokiniana UTEX 1602 and Micractinium conductrix SAG 241.80: implications to maltose excretion by a green alga.</title>
        <authorList>
            <person name="Arriola M.B."/>
            <person name="Velmurugan N."/>
            <person name="Zhang Y."/>
            <person name="Plunkett M.H."/>
            <person name="Hondzo H."/>
            <person name="Barney B.M."/>
        </authorList>
    </citation>
    <scope>NUCLEOTIDE SEQUENCE [LARGE SCALE GENOMIC DNA]</scope>
    <source>
        <strain evidence="5 6">SAG 241.80</strain>
    </source>
</reference>
<dbReference type="SMART" id="SM00369">
    <property type="entry name" value="LRR_TYP"/>
    <property type="match status" value="3"/>
</dbReference>
<feature type="compositionally biased region" description="Low complexity" evidence="4">
    <location>
        <begin position="539"/>
        <end position="574"/>
    </location>
</feature>
<evidence type="ECO:0000256" key="4">
    <source>
        <dbReference type="SAM" id="MobiDB-lite"/>
    </source>
</evidence>
<dbReference type="Gene3D" id="3.80.10.10">
    <property type="entry name" value="Ribonuclease Inhibitor"/>
    <property type="match status" value="1"/>
</dbReference>
<protein>
    <submittedName>
        <fullName evidence="5">Leucine rich repeat</fullName>
    </submittedName>
</protein>
<feature type="compositionally biased region" description="Low complexity" evidence="4">
    <location>
        <begin position="7"/>
        <end position="21"/>
    </location>
</feature>
<accession>A0A2P6V1E5</accession>
<feature type="region of interest" description="Disordered" evidence="4">
    <location>
        <begin position="537"/>
        <end position="574"/>
    </location>
</feature>
<dbReference type="AlphaFoldDB" id="A0A2P6V1E5"/>
<comment type="caution">
    <text evidence="5">The sequence shown here is derived from an EMBL/GenBank/DDBJ whole genome shotgun (WGS) entry which is preliminary data.</text>
</comment>
<dbReference type="EMBL" id="LHPF02000045">
    <property type="protein sequence ID" value="PSC67909.1"/>
    <property type="molecule type" value="Genomic_DNA"/>
</dbReference>
<dbReference type="GO" id="GO:0005930">
    <property type="term" value="C:axoneme"/>
    <property type="evidence" value="ECO:0007669"/>
    <property type="project" value="UniProtKB-SubCell"/>
</dbReference>
<dbReference type="Proteomes" id="UP000239649">
    <property type="component" value="Unassembled WGS sequence"/>
</dbReference>
<dbReference type="PROSITE" id="PS51257">
    <property type="entry name" value="PROKAR_LIPOPROTEIN"/>
    <property type="match status" value="1"/>
</dbReference>
<dbReference type="Pfam" id="PF13855">
    <property type="entry name" value="LRR_8"/>
    <property type="match status" value="1"/>
</dbReference>
<dbReference type="OrthoDB" id="660555at2759"/>
<dbReference type="PANTHER" id="PTHR48051">
    <property type="match status" value="1"/>
</dbReference>
<keyword evidence="3" id="KW-0677">Repeat</keyword>
<dbReference type="STRING" id="554055.A0A2P6V1E5"/>
<comment type="subcellular location">
    <subcellularLocation>
        <location evidence="1">Cytoplasm</location>
        <location evidence="1">Cytoskeleton</location>
        <location evidence="1">Cilium axoneme</location>
    </subcellularLocation>
</comment>
<evidence type="ECO:0000256" key="2">
    <source>
        <dbReference type="ARBA" id="ARBA00022614"/>
    </source>
</evidence>
<proteinExistence type="predicted"/>
<dbReference type="PANTHER" id="PTHR48051:SF1">
    <property type="entry name" value="RAS SUPPRESSOR PROTEIN 1"/>
    <property type="match status" value="1"/>
</dbReference>
<dbReference type="InterPro" id="IPR001611">
    <property type="entry name" value="Leu-rich_rpt"/>
</dbReference>
<dbReference type="InterPro" id="IPR032675">
    <property type="entry name" value="LRR_dom_sf"/>
</dbReference>
<dbReference type="InterPro" id="IPR050216">
    <property type="entry name" value="LRR_domain-containing"/>
</dbReference>
<dbReference type="InterPro" id="IPR003591">
    <property type="entry name" value="Leu-rich_rpt_typical-subtyp"/>
</dbReference>
<evidence type="ECO:0000256" key="3">
    <source>
        <dbReference type="ARBA" id="ARBA00022737"/>
    </source>
</evidence>
<gene>
    <name evidence="5" type="ORF">C2E20_8461</name>
</gene>
<feature type="region of interest" description="Disordered" evidence="4">
    <location>
        <begin position="1"/>
        <end position="23"/>
    </location>
</feature>
<evidence type="ECO:0000313" key="5">
    <source>
        <dbReference type="EMBL" id="PSC67909.1"/>
    </source>
</evidence>
<organism evidence="5 6">
    <name type="scientific">Micractinium conductrix</name>
    <dbReference type="NCBI Taxonomy" id="554055"/>
    <lineage>
        <taxon>Eukaryota</taxon>
        <taxon>Viridiplantae</taxon>
        <taxon>Chlorophyta</taxon>
        <taxon>core chlorophytes</taxon>
        <taxon>Trebouxiophyceae</taxon>
        <taxon>Chlorellales</taxon>
        <taxon>Chlorellaceae</taxon>
        <taxon>Chlorella clade</taxon>
        <taxon>Micractinium</taxon>
    </lineage>
</organism>
<dbReference type="SUPFAM" id="SSF52047">
    <property type="entry name" value="RNI-like"/>
    <property type="match status" value="1"/>
</dbReference>
<evidence type="ECO:0000313" key="6">
    <source>
        <dbReference type="Proteomes" id="UP000239649"/>
    </source>
</evidence>
<name>A0A2P6V1E5_9CHLO</name>
<dbReference type="PROSITE" id="PS51450">
    <property type="entry name" value="LRR"/>
    <property type="match status" value="1"/>
</dbReference>
<sequence>MASPDRCCSPASSSGSAVSCYSPPPPARRVPAAAAWWSPRAQRAVPSAPVGIQQLPQELLCGIVQHVLDDDAAQQRRPVIQFAGRTWLAAYRTAAYASIHLDVAAALRALRQRGGLSEPRAAVVLLTGLAVRLPYAAEVSLRGLAAPVEVGCSAWQLRWQLGELLVAALAGSARLRSLHSDYLPHHTAALLAARAASGLPPLHTLGLSAVPAADLPGHLALLQQQPLRALGVSDAACLDEPGAAALAAALPGLAQLASLSLGGAPTTGGGCPCLPSLPGSCCLGGVQRSRSGGAPAAAAPAPPPAQASLGTCLPHLRLVAAAAALPALQQLELSLTFGRAESLPQADYLQRLGCVLHQQRQLRAAPGGGGAVGEASRVAVTVHENVQGDLSAVPVASCSLNLDWDSDSNPIEVWQCSTLHELRIAAQLPLQAGHFRPARLAALRQLEVVACCHIPAYFAAALCSMQQLSRLLLFDCQPEAVAGLPWQEVLPRLPALHELAVERCAGAVALPTLWSGLAGAPALRRLRITGRSTGGGLPLAGSLPPAQPAAQQWGAWQLQPPSQQQQQAQQQQPASIPDSVALLQHLVDLDLSQNDLEALPDTLAWCQQLTALRLRGNRLRAVPAGVAALGGLQKLDLSHNQLDALPGGPYLLHLEELELGGNLLLQPCGLPDGLLLRRRLRRLSLPLWWRLAGGGVAAAEAVLQAYLPWMLVEHS</sequence>